<keyword evidence="1" id="KW-0732">Signal</keyword>
<protein>
    <submittedName>
        <fullName evidence="2">Uncharacterized protein</fullName>
    </submittedName>
</protein>
<feature type="chain" id="PRO_5009133624" evidence="1">
    <location>
        <begin position="19"/>
        <end position="69"/>
    </location>
</feature>
<proteinExistence type="predicted"/>
<dbReference type="GeneID" id="30200779"/>
<dbReference type="EMBL" id="KV454211">
    <property type="protein sequence ID" value="ODQ58854.1"/>
    <property type="molecule type" value="Genomic_DNA"/>
</dbReference>
<feature type="signal peptide" evidence="1">
    <location>
        <begin position="1"/>
        <end position="18"/>
    </location>
</feature>
<name>A0A1E3P0W9_WICAA</name>
<gene>
    <name evidence="2" type="ORF">WICANDRAFT_63360</name>
</gene>
<organism evidence="2 3">
    <name type="scientific">Wickerhamomyces anomalus (strain ATCC 58044 / CBS 1984 / NCYC 433 / NRRL Y-366-8)</name>
    <name type="common">Yeast</name>
    <name type="synonym">Hansenula anomala</name>
    <dbReference type="NCBI Taxonomy" id="683960"/>
    <lineage>
        <taxon>Eukaryota</taxon>
        <taxon>Fungi</taxon>
        <taxon>Dikarya</taxon>
        <taxon>Ascomycota</taxon>
        <taxon>Saccharomycotina</taxon>
        <taxon>Saccharomycetes</taxon>
        <taxon>Phaffomycetales</taxon>
        <taxon>Wickerhamomycetaceae</taxon>
        <taxon>Wickerhamomyces</taxon>
    </lineage>
</organism>
<evidence type="ECO:0000313" key="2">
    <source>
        <dbReference type="EMBL" id="ODQ58854.1"/>
    </source>
</evidence>
<dbReference type="RefSeq" id="XP_019038061.1">
    <property type="nucleotide sequence ID" value="XM_019183533.1"/>
</dbReference>
<dbReference type="AlphaFoldDB" id="A0A1E3P0W9"/>
<keyword evidence="3" id="KW-1185">Reference proteome</keyword>
<evidence type="ECO:0000256" key="1">
    <source>
        <dbReference type="SAM" id="SignalP"/>
    </source>
</evidence>
<accession>A0A1E3P0W9</accession>
<reference evidence="2 3" key="1">
    <citation type="journal article" date="2016" name="Proc. Natl. Acad. Sci. U.S.A.">
        <title>Comparative genomics of biotechnologically important yeasts.</title>
        <authorList>
            <person name="Riley R."/>
            <person name="Haridas S."/>
            <person name="Wolfe K.H."/>
            <person name="Lopes M.R."/>
            <person name="Hittinger C.T."/>
            <person name="Goeker M."/>
            <person name="Salamov A.A."/>
            <person name="Wisecaver J.H."/>
            <person name="Long T.M."/>
            <person name="Calvey C.H."/>
            <person name="Aerts A.L."/>
            <person name="Barry K.W."/>
            <person name="Choi C."/>
            <person name="Clum A."/>
            <person name="Coughlan A.Y."/>
            <person name="Deshpande S."/>
            <person name="Douglass A.P."/>
            <person name="Hanson S.J."/>
            <person name="Klenk H.-P."/>
            <person name="LaButti K.M."/>
            <person name="Lapidus A."/>
            <person name="Lindquist E.A."/>
            <person name="Lipzen A.M."/>
            <person name="Meier-Kolthoff J.P."/>
            <person name="Ohm R.A."/>
            <person name="Otillar R.P."/>
            <person name="Pangilinan J.L."/>
            <person name="Peng Y."/>
            <person name="Rokas A."/>
            <person name="Rosa C.A."/>
            <person name="Scheuner C."/>
            <person name="Sibirny A.A."/>
            <person name="Slot J.C."/>
            <person name="Stielow J.B."/>
            <person name="Sun H."/>
            <person name="Kurtzman C.P."/>
            <person name="Blackwell M."/>
            <person name="Grigoriev I.V."/>
            <person name="Jeffries T.W."/>
        </authorList>
    </citation>
    <scope>NUCLEOTIDE SEQUENCE [LARGE SCALE GENOMIC DNA]</scope>
    <source>
        <strain evidence="3">ATCC 58044 / CBS 1984 / NCYC 433 / NRRL Y-366-8</strain>
    </source>
</reference>
<sequence length="69" mass="6850">MQFTTIFASVFAIASVSAIPMAQIVTQTQVEYITVTGSSQVAAPTGGSAGVGNATAPETTLSGVNSTLV</sequence>
<dbReference type="Proteomes" id="UP000094112">
    <property type="component" value="Unassembled WGS sequence"/>
</dbReference>
<evidence type="ECO:0000313" key="3">
    <source>
        <dbReference type="Proteomes" id="UP000094112"/>
    </source>
</evidence>